<dbReference type="GO" id="GO:0000139">
    <property type="term" value="C:Golgi membrane"/>
    <property type="evidence" value="ECO:0007669"/>
    <property type="project" value="UniProtKB-SubCell"/>
</dbReference>
<name>A0A4P9VWE8_9FUNG</name>
<dbReference type="EMBL" id="ML000586">
    <property type="protein sequence ID" value="RKO84021.1"/>
    <property type="molecule type" value="Genomic_DNA"/>
</dbReference>
<dbReference type="AlphaFoldDB" id="A0A4P9VWE8"/>
<dbReference type="Proteomes" id="UP000269721">
    <property type="component" value="Unassembled WGS sequence"/>
</dbReference>
<reference evidence="9" key="1">
    <citation type="journal article" date="2018" name="Nat. Microbiol.">
        <title>Leveraging single-cell genomics to expand the fungal tree of life.</title>
        <authorList>
            <person name="Ahrendt S.R."/>
            <person name="Quandt C.A."/>
            <person name="Ciobanu D."/>
            <person name="Clum A."/>
            <person name="Salamov A."/>
            <person name="Andreopoulos B."/>
            <person name="Cheng J.F."/>
            <person name="Woyke T."/>
            <person name="Pelin A."/>
            <person name="Henrissat B."/>
            <person name="Reynolds N.K."/>
            <person name="Benny G.L."/>
            <person name="Smith M.E."/>
            <person name="James T.Y."/>
            <person name="Grigoriev I.V."/>
        </authorList>
    </citation>
    <scope>NUCLEOTIDE SEQUENCE [LARGE SCALE GENOMIC DNA]</scope>
</reference>
<keyword evidence="4" id="KW-0813">Transport</keyword>
<keyword evidence="6" id="KW-0333">Golgi apparatus</keyword>
<keyword evidence="9" id="KW-1185">Reference proteome</keyword>
<dbReference type="GO" id="GO:0006891">
    <property type="term" value="P:intra-Golgi vesicle-mediated transport"/>
    <property type="evidence" value="ECO:0007669"/>
    <property type="project" value="InterPro"/>
</dbReference>
<dbReference type="GO" id="GO:0017119">
    <property type="term" value="C:Golgi transport complex"/>
    <property type="evidence" value="ECO:0007669"/>
    <property type="project" value="InterPro"/>
</dbReference>
<evidence type="ECO:0000313" key="8">
    <source>
        <dbReference type="EMBL" id="RKO84021.1"/>
    </source>
</evidence>
<comment type="similarity">
    <text evidence="2">Belongs to the COG1 family.</text>
</comment>
<evidence type="ECO:0000256" key="3">
    <source>
        <dbReference type="ARBA" id="ARBA00020978"/>
    </source>
</evidence>
<evidence type="ECO:0000256" key="6">
    <source>
        <dbReference type="ARBA" id="ARBA00023034"/>
    </source>
</evidence>
<evidence type="ECO:0000256" key="7">
    <source>
        <dbReference type="ARBA" id="ARBA00023136"/>
    </source>
</evidence>
<dbReference type="PANTHER" id="PTHR31658">
    <property type="entry name" value="CONSERVED OLIGOMERIC GOLGI COMPLEX SUBUNIT 1"/>
    <property type="match status" value="1"/>
</dbReference>
<evidence type="ECO:0000256" key="2">
    <source>
        <dbReference type="ARBA" id="ARBA00006653"/>
    </source>
</evidence>
<keyword evidence="7" id="KW-0472">Membrane</keyword>
<dbReference type="OrthoDB" id="46189at2759"/>
<comment type="subcellular location">
    <subcellularLocation>
        <location evidence="1">Golgi apparatus membrane</location>
        <topology evidence="1">Peripheral membrane protein</topology>
    </subcellularLocation>
</comment>
<gene>
    <name evidence="8" type="ORF">BDK51DRAFT_47052</name>
</gene>
<sequence>MTGRPNKEQRKRLLYPVAAQIKLLVDTPEQICIAMEDHFYLRAARLYLIAERVVRNLQASPDAASLKIPTSFPVVKRQWDAVSHFRSQVIQKSTEHLKLVDQSEQSVAETLCAIMLLSNATPKGALEKLLEMRKSAVFDLLHSFEKNSNTIAAHFCNVIHLVESTLRHVANIFLVDSTPRRRPSTVAPAAAPPTAHSLPPVSLLAARINSLMQRPGQVDAKSATTPPADHQIANLYSEKTNVHVIFRHLPPSIQTFTPYLNAGTAAGGALTSELVRRTVRAWLDGVALELRVGAGELLAHIASGKTLAAVRSTVLELVRKIERGAAPVGLDTNAGIEAMDWTQFCLDLLEGPFSLWTDVFRSVFSRRAEDIIRLSFEPLVEQPSVLVKAQLDALQDESNPDRNMSDFIWRADEVALTSTQPTTRTQTAALTDIGDAFETALQLIKTDVEPLLSTRKSDAQQQCTTPSQERKTYAYLTAADRTPAPSQGRGEEEEDPFDLKSDAIALQTLIQEVCAKAVEGYRDGIAAMLQQTAEAAEGEKDFAAQCTSDRIGCGQPPRVSLP</sequence>
<organism evidence="8 9">
    <name type="scientific">Blyttiomyces helicus</name>
    <dbReference type="NCBI Taxonomy" id="388810"/>
    <lineage>
        <taxon>Eukaryota</taxon>
        <taxon>Fungi</taxon>
        <taxon>Fungi incertae sedis</taxon>
        <taxon>Chytridiomycota</taxon>
        <taxon>Chytridiomycota incertae sedis</taxon>
        <taxon>Chytridiomycetes</taxon>
        <taxon>Chytridiomycetes incertae sedis</taxon>
        <taxon>Blyttiomyces</taxon>
    </lineage>
</organism>
<accession>A0A4P9VWE8</accession>
<dbReference type="InterPro" id="IPR033370">
    <property type="entry name" value="COG1"/>
</dbReference>
<protein>
    <recommendedName>
        <fullName evidence="3">Conserved oligomeric Golgi complex subunit 1</fullName>
    </recommendedName>
</protein>
<evidence type="ECO:0000313" key="9">
    <source>
        <dbReference type="Proteomes" id="UP000269721"/>
    </source>
</evidence>
<dbReference type="PANTHER" id="PTHR31658:SF0">
    <property type="entry name" value="CONSERVED OLIGOMERIC GOLGI COMPLEX SUBUNIT 1"/>
    <property type="match status" value="1"/>
</dbReference>
<keyword evidence="5" id="KW-0653">Protein transport</keyword>
<evidence type="ECO:0000256" key="4">
    <source>
        <dbReference type="ARBA" id="ARBA00022448"/>
    </source>
</evidence>
<evidence type="ECO:0000256" key="1">
    <source>
        <dbReference type="ARBA" id="ARBA00004395"/>
    </source>
</evidence>
<evidence type="ECO:0000256" key="5">
    <source>
        <dbReference type="ARBA" id="ARBA00022927"/>
    </source>
</evidence>
<dbReference type="GO" id="GO:0015031">
    <property type="term" value="P:protein transport"/>
    <property type="evidence" value="ECO:0007669"/>
    <property type="project" value="UniProtKB-KW"/>
</dbReference>
<proteinExistence type="inferred from homology"/>